<evidence type="ECO:0000256" key="1">
    <source>
        <dbReference type="ARBA" id="ARBA00023015"/>
    </source>
</evidence>
<dbReference type="Pfam" id="PF12833">
    <property type="entry name" value="HTH_18"/>
    <property type="match status" value="1"/>
</dbReference>
<dbReference type="EMBL" id="QIBW01000029">
    <property type="protein sequence ID" value="ROT87931.1"/>
    <property type="molecule type" value="Genomic_DNA"/>
</dbReference>
<keyword evidence="3" id="KW-0804">Transcription</keyword>
<dbReference type="InterPro" id="IPR016181">
    <property type="entry name" value="Acyl_CoA_acyltransferase"/>
</dbReference>
<organism evidence="6 7">
    <name type="scientific">Gordonibacter urolithinfaciens</name>
    <dbReference type="NCBI Taxonomy" id="1335613"/>
    <lineage>
        <taxon>Bacteria</taxon>
        <taxon>Bacillati</taxon>
        <taxon>Actinomycetota</taxon>
        <taxon>Coriobacteriia</taxon>
        <taxon>Eggerthellales</taxon>
        <taxon>Eggerthellaceae</taxon>
        <taxon>Gordonibacter</taxon>
    </lineage>
</organism>
<dbReference type="InterPro" id="IPR018062">
    <property type="entry name" value="HTH_AraC-typ_CS"/>
</dbReference>
<dbReference type="PROSITE" id="PS00041">
    <property type="entry name" value="HTH_ARAC_FAMILY_1"/>
    <property type="match status" value="1"/>
</dbReference>
<dbReference type="GO" id="GO:0016747">
    <property type="term" value="F:acyltransferase activity, transferring groups other than amino-acyl groups"/>
    <property type="evidence" value="ECO:0007669"/>
    <property type="project" value="InterPro"/>
</dbReference>
<feature type="domain" description="N-acetyltransferase" evidence="5">
    <location>
        <begin position="165"/>
        <end position="311"/>
    </location>
</feature>
<dbReference type="AlphaFoldDB" id="A0A423UGT0"/>
<proteinExistence type="predicted"/>
<dbReference type="PANTHER" id="PTHR47504:SF5">
    <property type="entry name" value="RIGHT ORIGIN-BINDING PROTEIN"/>
    <property type="match status" value="1"/>
</dbReference>
<dbReference type="InterPro" id="IPR009057">
    <property type="entry name" value="Homeodomain-like_sf"/>
</dbReference>
<protein>
    <submittedName>
        <fullName evidence="6">AraC family transcriptional regulator</fullName>
    </submittedName>
</protein>
<evidence type="ECO:0000313" key="7">
    <source>
        <dbReference type="Proteomes" id="UP000285258"/>
    </source>
</evidence>
<dbReference type="PANTHER" id="PTHR47504">
    <property type="entry name" value="RIGHT ORIGIN-BINDING PROTEIN"/>
    <property type="match status" value="1"/>
</dbReference>
<dbReference type="PROSITE" id="PS51186">
    <property type="entry name" value="GNAT"/>
    <property type="match status" value="1"/>
</dbReference>
<name>A0A423UGT0_9ACTN</name>
<evidence type="ECO:0000313" key="6">
    <source>
        <dbReference type="EMBL" id="ROT87931.1"/>
    </source>
</evidence>
<dbReference type="GO" id="GO:0003700">
    <property type="term" value="F:DNA-binding transcription factor activity"/>
    <property type="evidence" value="ECO:0007669"/>
    <property type="project" value="InterPro"/>
</dbReference>
<dbReference type="InterPro" id="IPR050959">
    <property type="entry name" value="MarA-like"/>
</dbReference>
<keyword evidence="1" id="KW-0805">Transcription regulation</keyword>
<sequence>MEHPGRKGGREAGMEPEHLRAVERAVACIEAHRGGRLDLDAIARAAGYSKFHLHRLFGEATGMTVHAYASRRRLTEAARALVETERPVADIARDAGYDSQQTFSAAFAALYKSPPARFRACGAFYPLQLPLKLDALADGLSGPAAGAADGRAGEAGGWADGAGPWEARAATPADVPAWMDLMRLAVDGFPCLDERRHEAWLREAVARGQALVARGAGPAALAGAAAFDPGRARIDVLAVHPRQRRSGGPARVLVAAVQAAVPGRDLAIATYRAGDRADTGYRRDLAALGFEEAELGTELGYPVQWFLLRAEPQDEGGNGRRNIL</sequence>
<dbReference type="Proteomes" id="UP000285258">
    <property type="component" value="Unassembled WGS sequence"/>
</dbReference>
<evidence type="ECO:0000259" key="5">
    <source>
        <dbReference type="PROSITE" id="PS51186"/>
    </source>
</evidence>
<gene>
    <name evidence="6" type="ORF">DMP12_13975</name>
</gene>
<comment type="caution">
    <text evidence="6">The sequence shown here is derived from an EMBL/GenBank/DDBJ whole genome shotgun (WGS) entry which is preliminary data.</text>
</comment>
<dbReference type="SUPFAM" id="SSF46689">
    <property type="entry name" value="Homeodomain-like"/>
    <property type="match status" value="2"/>
</dbReference>
<keyword evidence="2" id="KW-0238">DNA-binding</keyword>
<feature type="domain" description="HTH araC/xylS-type" evidence="4">
    <location>
        <begin position="23"/>
        <end position="121"/>
    </location>
</feature>
<reference evidence="7" key="1">
    <citation type="submission" date="2018-05" db="EMBL/GenBank/DDBJ databases">
        <title>Genome Sequencing of selected type strains of the family Eggerthellaceae.</title>
        <authorList>
            <person name="Danylec N."/>
            <person name="Stoll D.A."/>
            <person name="Doetsch A."/>
            <person name="Huch M."/>
        </authorList>
    </citation>
    <scope>NUCLEOTIDE SEQUENCE [LARGE SCALE GENOMIC DNA]</scope>
    <source>
        <strain evidence="7">DSM 27213</strain>
    </source>
</reference>
<dbReference type="SMART" id="SM00342">
    <property type="entry name" value="HTH_ARAC"/>
    <property type="match status" value="1"/>
</dbReference>
<evidence type="ECO:0000259" key="4">
    <source>
        <dbReference type="PROSITE" id="PS01124"/>
    </source>
</evidence>
<dbReference type="Gene3D" id="1.10.10.60">
    <property type="entry name" value="Homeodomain-like"/>
    <property type="match status" value="2"/>
</dbReference>
<evidence type="ECO:0000256" key="3">
    <source>
        <dbReference type="ARBA" id="ARBA00023163"/>
    </source>
</evidence>
<accession>A0A423UGT0</accession>
<dbReference type="SUPFAM" id="SSF55729">
    <property type="entry name" value="Acyl-CoA N-acyltransferases (Nat)"/>
    <property type="match status" value="1"/>
</dbReference>
<dbReference type="PROSITE" id="PS01124">
    <property type="entry name" value="HTH_ARAC_FAMILY_2"/>
    <property type="match status" value="1"/>
</dbReference>
<dbReference type="GO" id="GO:0043565">
    <property type="term" value="F:sequence-specific DNA binding"/>
    <property type="evidence" value="ECO:0007669"/>
    <property type="project" value="InterPro"/>
</dbReference>
<dbReference type="Gene3D" id="3.40.630.30">
    <property type="match status" value="1"/>
</dbReference>
<dbReference type="InterPro" id="IPR018060">
    <property type="entry name" value="HTH_AraC"/>
</dbReference>
<evidence type="ECO:0000256" key="2">
    <source>
        <dbReference type="ARBA" id="ARBA00023125"/>
    </source>
</evidence>
<dbReference type="InterPro" id="IPR000182">
    <property type="entry name" value="GNAT_dom"/>
</dbReference>